<evidence type="ECO:0000256" key="1">
    <source>
        <dbReference type="SAM" id="SignalP"/>
    </source>
</evidence>
<proteinExistence type="predicted"/>
<dbReference type="SUPFAM" id="SSF69118">
    <property type="entry name" value="AhpD-like"/>
    <property type="match status" value="1"/>
</dbReference>
<keyword evidence="1" id="KW-0732">Signal</keyword>
<dbReference type="Proteomes" id="UP000214747">
    <property type="component" value="Unassembled WGS sequence"/>
</dbReference>
<sequence>MKRFLRIALASTLLTAAAAQAADRLPVIPPDQYTPEQKKAAEEFLAARKVPVFGPFEPLMHSPQVMTQARSMGDYLRYNSAIGNTLSELVILITAREWTQDYEWYVHYPIAIKAGIKPEVAAAIADGRRPEGLSEDEQIVYDFSVELHRNKRVSDPTFARAEKRFGKKGVVDLTGINAYYTLLAMQMNAAQYQAPKDFKRLARFPE</sequence>
<dbReference type="InterPro" id="IPR029032">
    <property type="entry name" value="AhpD-like"/>
</dbReference>
<accession>A0A225SYY0</accession>
<dbReference type="Gene3D" id="1.20.1290.10">
    <property type="entry name" value="AhpD-like"/>
    <property type="match status" value="1"/>
</dbReference>
<evidence type="ECO:0000313" key="3">
    <source>
        <dbReference type="Proteomes" id="UP000214747"/>
    </source>
</evidence>
<reference evidence="2 3" key="1">
    <citation type="journal article" date="2010" name="Int. J. Syst. Evol. Microbiol.">
        <title>Reclassification of Herbaspirillum putei as a later heterotypic synonym of Herbaspirillum huttiense, with the description of H. huttiense subsp. huttiense subsp. nov. and H. huttiense subsp. putei subsp. nov., comb. nov., and description of Herbaspirillum aquaticum sp. nov.</title>
        <authorList>
            <person name="Dobritsa A.P."/>
            <person name="Reddy M.C."/>
            <person name="Samadpour M."/>
        </authorList>
    </citation>
    <scope>NUCLEOTIDE SEQUENCE [LARGE SCALE GENOMIC DNA]</scope>
    <source>
        <strain evidence="2 3">IEH 4430</strain>
    </source>
</reference>
<evidence type="ECO:0000313" key="2">
    <source>
        <dbReference type="EMBL" id="OWY36449.1"/>
    </source>
</evidence>
<protein>
    <submittedName>
        <fullName evidence="2">4-carboxy muconolactone decarboxylase</fullName>
    </submittedName>
</protein>
<dbReference type="RefSeq" id="WP_088753982.1">
    <property type="nucleotide sequence ID" value="NZ_NJGV01000002.1"/>
</dbReference>
<dbReference type="PANTHER" id="PTHR34846">
    <property type="entry name" value="4-CARBOXYMUCONOLACTONE DECARBOXYLASE FAMILY PROTEIN (AFU_ORTHOLOGUE AFUA_6G11590)"/>
    <property type="match status" value="1"/>
</dbReference>
<gene>
    <name evidence="2" type="ORF">CEJ45_04400</name>
</gene>
<dbReference type="AlphaFoldDB" id="A0A225SYY0"/>
<feature type="signal peptide" evidence="1">
    <location>
        <begin position="1"/>
        <end position="21"/>
    </location>
</feature>
<keyword evidence="3" id="KW-1185">Reference proteome</keyword>
<feature type="chain" id="PRO_5012466055" evidence="1">
    <location>
        <begin position="22"/>
        <end position="206"/>
    </location>
</feature>
<name>A0A225SYY0_9BURK</name>
<comment type="caution">
    <text evidence="2">The sequence shown here is derived from an EMBL/GenBank/DDBJ whole genome shotgun (WGS) entry which is preliminary data.</text>
</comment>
<dbReference type="PANTHER" id="PTHR34846:SF11">
    <property type="entry name" value="4-CARBOXYMUCONOLACTONE DECARBOXYLASE FAMILY PROTEIN (AFU_ORTHOLOGUE AFUA_6G11590)"/>
    <property type="match status" value="1"/>
</dbReference>
<dbReference type="EMBL" id="NJGV01000002">
    <property type="protein sequence ID" value="OWY36449.1"/>
    <property type="molecule type" value="Genomic_DNA"/>
</dbReference>
<organism evidence="2 3">
    <name type="scientific">Herbaspirillum aquaticum</name>
    <dbReference type="NCBI Taxonomy" id="568783"/>
    <lineage>
        <taxon>Bacteria</taxon>
        <taxon>Pseudomonadati</taxon>
        <taxon>Pseudomonadota</taxon>
        <taxon>Betaproteobacteria</taxon>
        <taxon>Burkholderiales</taxon>
        <taxon>Oxalobacteraceae</taxon>
        <taxon>Herbaspirillum</taxon>
    </lineage>
</organism>